<dbReference type="EMBL" id="BMFF01000004">
    <property type="protein sequence ID" value="GGD03192.1"/>
    <property type="molecule type" value="Genomic_DNA"/>
</dbReference>
<keyword evidence="5" id="KW-1185">Reference proteome</keyword>
<dbReference type="PROSITE" id="PS51257">
    <property type="entry name" value="PROKAR_LIPOPROTEIN"/>
    <property type="match status" value="1"/>
</dbReference>
<evidence type="ECO:0000259" key="3">
    <source>
        <dbReference type="PROSITE" id="PS51662"/>
    </source>
</evidence>
<evidence type="ECO:0000313" key="4">
    <source>
        <dbReference type="EMBL" id="GGD03192.1"/>
    </source>
</evidence>
<name>A0ABQ1PSX0_9GAMM</name>
<feature type="signal peptide" evidence="2">
    <location>
        <begin position="1"/>
        <end position="21"/>
    </location>
</feature>
<feature type="domain" description="BPP" evidence="3">
    <location>
        <begin position="34"/>
        <end position="331"/>
    </location>
</feature>
<gene>
    <name evidence="4" type="ORF">GCM10007418_22950</name>
</gene>
<evidence type="ECO:0000256" key="2">
    <source>
        <dbReference type="SAM" id="SignalP"/>
    </source>
</evidence>
<comment type="caution">
    <text evidence="4">The sequence shown here is derived from an EMBL/GenBank/DDBJ whole genome shotgun (WGS) entry which is preliminary data.</text>
</comment>
<dbReference type="PROSITE" id="PS51662">
    <property type="entry name" value="BP_PHYTASE"/>
    <property type="match status" value="2"/>
</dbReference>
<dbReference type="SUPFAM" id="SSF50956">
    <property type="entry name" value="Thermostable phytase (3-phytase)"/>
    <property type="match status" value="2"/>
</dbReference>
<sequence length="664" mass="71696">MMINRFTLTLAAALVSSAALLGGCTPAESQTQEDQGSGTTANASALPTEQPRLTLTGWEPESAGNAESWTLIPEHADNGDLDRAAANNKGLWLMNDQGKVQAHLPGRFATLDVRSHAGGLTLASVNSRTARPMLIRFNSQDQSFGQPLYLPATQYKVENLCLYRDEQENLFLFLLGEEGIGEQWLIASDQRLLDSALPVRRLSMPPQSEFCAVDDQQHLLFVNEETVGVWAYGAHPEAELSRAAIDMVAPFGSIAASAAGVTAVPGGLLVLDAEAALMHRYQQTGNDWSALPPISLSELEEPERVTSRPTENGIDLLLVNDGKTALFAGELQWRPEPAELAAPLPVLLPRIHTDAIPSAGDAADDPAIWVHPSQPERSRVLGTDKRAGLAVYDLQGKELQFLAVGRLNNVDVRRNFTFNGGLVDLAVASNRDRNSLHLFAIDQSSGELTDIGQIPTPLSEIYGLCLSQSPEGLIYAIANSKSGRFLQYQLSAEVQQVRGELVREFATQTQPEGCVADDQRQKLFIGEEDEAVWVLDAGADAPATLQKVVGIGGLVKDDIEGLAFYQHPEHPYLVISSQGNDSFVVLDGEAPYTVRGAFRVGLNAEGGIDGVSETDGLEINSSNLGSAWGKGMLVLQDGRKRMPEGNQNYKYVAWQDVAKALGLD</sequence>
<dbReference type="Pfam" id="PF02333">
    <property type="entry name" value="Phytase"/>
    <property type="match status" value="2"/>
</dbReference>
<dbReference type="Gene3D" id="2.120.10.30">
    <property type="entry name" value="TolB, C-terminal domain"/>
    <property type="match status" value="2"/>
</dbReference>
<accession>A0ABQ1PSX0</accession>
<feature type="domain" description="BPP" evidence="3">
    <location>
        <begin position="337"/>
        <end position="661"/>
    </location>
</feature>
<feature type="chain" id="PRO_5045985999" evidence="2">
    <location>
        <begin position="22"/>
        <end position="664"/>
    </location>
</feature>
<dbReference type="InterPro" id="IPR011042">
    <property type="entry name" value="6-blade_b-propeller_TolB-like"/>
</dbReference>
<organism evidence="4 5">
    <name type="scientific">Halopseudomonas salina</name>
    <dbReference type="NCBI Taxonomy" id="1323744"/>
    <lineage>
        <taxon>Bacteria</taxon>
        <taxon>Pseudomonadati</taxon>
        <taxon>Pseudomonadota</taxon>
        <taxon>Gammaproteobacteria</taxon>
        <taxon>Pseudomonadales</taxon>
        <taxon>Pseudomonadaceae</taxon>
        <taxon>Halopseudomonas</taxon>
    </lineage>
</organism>
<feature type="compositionally biased region" description="Polar residues" evidence="1">
    <location>
        <begin position="27"/>
        <end position="50"/>
    </location>
</feature>
<reference evidence="5" key="1">
    <citation type="journal article" date="2019" name="Int. J. Syst. Evol. Microbiol.">
        <title>The Global Catalogue of Microorganisms (GCM) 10K type strain sequencing project: providing services to taxonomists for standard genome sequencing and annotation.</title>
        <authorList>
            <consortium name="The Broad Institute Genomics Platform"/>
            <consortium name="The Broad Institute Genome Sequencing Center for Infectious Disease"/>
            <person name="Wu L."/>
            <person name="Ma J."/>
        </authorList>
    </citation>
    <scope>NUCLEOTIDE SEQUENCE [LARGE SCALE GENOMIC DNA]</scope>
    <source>
        <strain evidence="5">CGMCC 1.12482</strain>
    </source>
</reference>
<feature type="region of interest" description="Disordered" evidence="1">
    <location>
        <begin position="26"/>
        <end position="50"/>
    </location>
</feature>
<evidence type="ECO:0000256" key="1">
    <source>
        <dbReference type="SAM" id="MobiDB-lite"/>
    </source>
</evidence>
<dbReference type="RefSeq" id="WP_150276894.1">
    <property type="nucleotide sequence ID" value="NZ_BMFF01000004.1"/>
</dbReference>
<protein>
    <submittedName>
        <fullName evidence="4">3-phytase</fullName>
    </submittedName>
</protein>
<dbReference type="Proteomes" id="UP000638188">
    <property type="component" value="Unassembled WGS sequence"/>
</dbReference>
<evidence type="ECO:0000313" key="5">
    <source>
        <dbReference type="Proteomes" id="UP000638188"/>
    </source>
</evidence>
<dbReference type="InterPro" id="IPR003431">
    <property type="entry name" value="B-propeller_Phytase"/>
</dbReference>
<proteinExistence type="predicted"/>
<keyword evidence="2" id="KW-0732">Signal</keyword>